<organism evidence="2 3">
    <name type="scientific">Mycolicibacterium rutilum</name>
    <name type="common">Mycobacterium rutilum</name>
    <dbReference type="NCBI Taxonomy" id="370526"/>
    <lineage>
        <taxon>Bacteria</taxon>
        <taxon>Bacillati</taxon>
        <taxon>Actinomycetota</taxon>
        <taxon>Actinomycetes</taxon>
        <taxon>Mycobacteriales</taxon>
        <taxon>Mycobacteriaceae</taxon>
        <taxon>Mycolicibacterium</taxon>
    </lineage>
</organism>
<gene>
    <name evidence="2" type="ORF">SAMN04489835_1196</name>
</gene>
<reference evidence="3" key="1">
    <citation type="submission" date="2016-10" db="EMBL/GenBank/DDBJ databases">
        <authorList>
            <person name="Varghese N."/>
            <person name="Submissions S."/>
        </authorList>
    </citation>
    <scope>NUCLEOTIDE SEQUENCE [LARGE SCALE GENOMIC DNA]</scope>
    <source>
        <strain evidence="3">DSM 45405</strain>
    </source>
</reference>
<dbReference type="InterPro" id="IPR050744">
    <property type="entry name" value="AI-2_Isomerase_LsrG"/>
</dbReference>
<dbReference type="PANTHER" id="PTHR33336:SF3">
    <property type="entry name" value="ABM DOMAIN-CONTAINING PROTEIN"/>
    <property type="match status" value="1"/>
</dbReference>
<evidence type="ECO:0000259" key="1">
    <source>
        <dbReference type="PROSITE" id="PS51725"/>
    </source>
</evidence>
<dbReference type="OrthoDB" id="5244470at2"/>
<feature type="domain" description="ABM" evidence="1">
    <location>
        <begin position="7"/>
        <end position="95"/>
    </location>
</feature>
<dbReference type="STRING" id="370526.SAMN04489835_1196"/>
<evidence type="ECO:0000313" key="3">
    <source>
        <dbReference type="Proteomes" id="UP000182915"/>
    </source>
</evidence>
<accession>A0A1H6J3T0</accession>
<dbReference type="Pfam" id="PF03992">
    <property type="entry name" value="ABM"/>
    <property type="match status" value="1"/>
</dbReference>
<dbReference type="RefSeq" id="WP_083406401.1">
    <property type="nucleotide sequence ID" value="NZ_LT629971.1"/>
</dbReference>
<dbReference type="PANTHER" id="PTHR33336">
    <property type="entry name" value="QUINOL MONOOXYGENASE YGIN-RELATED"/>
    <property type="match status" value="1"/>
</dbReference>
<dbReference type="PROSITE" id="PS51725">
    <property type="entry name" value="ABM"/>
    <property type="match status" value="1"/>
</dbReference>
<protein>
    <submittedName>
        <fullName evidence="2">Antibiotic biosynthesis monooxygenase</fullName>
    </submittedName>
</protein>
<dbReference type="SUPFAM" id="SSF54909">
    <property type="entry name" value="Dimeric alpha+beta barrel"/>
    <property type="match status" value="1"/>
</dbReference>
<dbReference type="AlphaFoldDB" id="A0A1H6J3T0"/>
<keyword evidence="2" id="KW-0503">Monooxygenase</keyword>
<dbReference type="EMBL" id="LT629971">
    <property type="protein sequence ID" value="SEH54125.1"/>
    <property type="molecule type" value="Genomic_DNA"/>
</dbReference>
<dbReference type="GO" id="GO:0004497">
    <property type="term" value="F:monooxygenase activity"/>
    <property type="evidence" value="ECO:0007669"/>
    <property type="project" value="UniProtKB-KW"/>
</dbReference>
<keyword evidence="3" id="KW-1185">Reference proteome</keyword>
<dbReference type="Proteomes" id="UP000182915">
    <property type="component" value="Chromosome I"/>
</dbReference>
<dbReference type="GO" id="GO:0005829">
    <property type="term" value="C:cytosol"/>
    <property type="evidence" value="ECO:0007669"/>
    <property type="project" value="TreeGrafter"/>
</dbReference>
<dbReference type="InterPro" id="IPR007138">
    <property type="entry name" value="ABM_dom"/>
</dbReference>
<keyword evidence="2" id="KW-0560">Oxidoreductase</keyword>
<sequence>MTGHADVVVVAHWWTTGAGLSDVLTFAAQARPASLAEPGCLGYEVLQDTTDANHLVLVEHYRDEVALEDHLNSPHYQELVVGSIRPLLTDRTVEFLRPREEVS</sequence>
<proteinExistence type="predicted"/>
<dbReference type="InterPro" id="IPR011008">
    <property type="entry name" value="Dimeric_a/b-barrel"/>
</dbReference>
<evidence type="ECO:0000313" key="2">
    <source>
        <dbReference type="EMBL" id="SEH54125.1"/>
    </source>
</evidence>
<name>A0A1H6J3T0_MYCRU</name>
<dbReference type="Gene3D" id="3.30.70.100">
    <property type="match status" value="1"/>
</dbReference>